<evidence type="ECO:0000259" key="1">
    <source>
        <dbReference type="PROSITE" id="PS50006"/>
    </source>
</evidence>
<dbReference type="InterPro" id="IPR000253">
    <property type="entry name" value="FHA_dom"/>
</dbReference>
<dbReference type="Pfam" id="PF00498">
    <property type="entry name" value="FHA"/>
    <property type="match status" value="1"/>
</dbReference>
<protein>
    <submittedName>
        <fullName evidence="2">FHA domain-containing protein</fullName>
    </submittedName>
</protein>
<organism evidence="2">
    <name type="scientific">Symploca sp. SIO1C4</name>
    <dbReference type="NCBI Taxonomy" id="2607765"/>
    <lineage>
        <taxon>Bacteria</taxon>
        <taxon>Bacillati</taxon>
        <taxon>Cyanobacteriota</taxon>
        <taxon>Cyanophyceae</taxon>
        <taxon>Coleofasciculales</taxon>
        <taxon>Coleofasciculaceae</taxon>
        <taxon>Symploca</taxon>
    </lineage>
</organism>
<dbReference type="PROSITE" id="PS50006">
    <property type="entry name" value="FHA_DOMAIN"/>
    <property type="match status" value="1"/>
</dbReference>
<feature type="domain" description="FHA" evidence="1">
    <location>
        <begin position="29"/>
        <end position="88"/>
    </location>
</feature>
<accession>A0A6B3NFM3</accession>
<sequence length="131" mass="15064">MVVQPVPTHKLKIKDDEGSRHFTLKDATYSIGRSPNCDIQLFSLFVSRRQATLEKGRREDGSYYYQIIDGDLQGKPSCNGLLVNGRKIKTHILEDQDKIVFAPQVSATYYLERESIDEFDITLINPQMIRE</sequence>
<dbReference type="SUPFAM" id="SSF49879">
    <property type="entry name" value="SMAD/FHA domain"/>
    <property type="match status" value="1"/>
</dbReference>
<dbReference type="Gene3D" id="2.60.200.20">
    <property type="match status" value="1"/>
</dbReference>
<comment type="caution">
    <text evidence="2">The sequence shown here is derived from an EMBL/GenBank/DDBJ whole genome shotgun (WGS) entry which is preliminary data.</text>
</comment>
<dbReference type="EMBL" id="JAAHFQ010000263">
    <property type="protein sequence ID" value="NER28804.1"/>
    <property type="molecule type" value="Genomic_DNA"/>
</dbReference>
<dbReference type="InterPro" id="IPR008984">
    <property type="entry name" value="SMAD_FHA_dom_sf"/>
</dbReference>
<dbReference type="AlphaFoldDB" id="A0A6B3NFM3"/>
<evidence type="ECO:0000313" key="2">
    <source>
        <dbReference type="EMBL" id="NER28804.1"/>
    </source>
</evidence>
<reference evidence="2" key="1">
    <citation type="submission" date="2019-11" db="EMBL/GenBank/DDBJ databases">
        <title>Genomic insights into an expanded diversity of filamentous marine cyanobacteria reveals the extraordinary biosynthetic potential of Moorea and Okeania.</title>
        <authorList>
            <person name="Ferreira Leao T."/>
            <person name="Wang M."/>
            <person name="Moss N."/>
            <person name="Da Silva R."/>
            <person name="Sanders J."/>
            <person name="Nurk S."/>
            <person name="Gurevich A."/>
            <person name="Humphrey G."/>
            <person name="Reher R."/>
            <person name="Zhu Q."/>
            <person name="Belda-Ferre P."/>
            <person name="Glukhov E."/>
            <person name="Rex R."/>
            <person name="Dorrestein P.C."/>
            <person name="Knight R."/>
            <person name="Pevzner P."/>
            <person name="Gerwick W.H."/>
            <person name="Gerwick L."/>
        </authorList>
    </citation>
    <scope>NUCLEOTIDE SEQUENCE</scope>
    <source>
        <strain evidence="2">SIO1C4</strain>
    </source>
</reference>
<dbReference type="SMART" id="SM00240">
    <property type="entry name" value="FHA"/>
    <property type="match status" value="1"/>
</dbReference>
<gene>
    <name evidence="2" type="ORF">F6J89_14490</name>
</gene>
<proteinExistence type="predicted"/>
<name>A0A6B3NFM3_9CYAN</name>